<protein>
    <submittedName>
        <fullName evidence="1">RNA binding protein (Contains ribosomal protein S1 domain)</fullName>
    </submittedName>
</protein>
<keyword evidence="1" id="KW-0689">Ribosomal protein</keyword>
<comment type="caution">
    <text evidence="1">The sequence shown here is derived from an EMBL/GenBank/DDBJ whole genome shotgun (WGS) entry which is preliminary data.</text>
</comment>
<evidence type="ECO:0000313" key="3">
    <source>
        <dbReference type="Proteomes" id="UP000054715"/>
    </source>
</evidence>
<dbReference type="RefSeq" id="WP_058449260.1">
    <property type="nucleotide sequence ID" value="NZ_CAAAJF010000010.1"/>
</dbReference>
<reference evidence="2 4" key="2">
    <citation type="submission" date="2016-05" db="EMBL/GenBank/DDBJ databases">
        <authorList>
            <person name="Prochazka B."/>
            <person name="Indra A."/>
            <person name="Hasenberger P."/>
            <person name="Blaschitz M."/>
            <person name="Wagner L."/>
            <person name="Wewalka G."/>
            <person name="Sorschag S."/>
            <person name="Schmid D."/>
            <person name="Ruppitsch W."/>
        </authorList>
    </citation>
    <scope>NUCLEOTIDE SEQUENCE [LARGE SCALE GENOMIC DNA]</scope>
    <source>
        <strain evidence="2 4">974010_12</strain>
    </source>
</reference>
<evidence type="ECO:0000313" key="4">
    <source>
        <dbReference type="Proteomes" id="UP000093336"/>
    </source>
</evidence>
<dbReference type="Proteomes" id="UP000054715">
    <property type="component" value="Unassembled WGS sequence"/>
</dbReference>
<proteinExistence type="predicted"/>
<dbReference type="GO" id="GO:0005840">
    <property type="term" value="C:ribosome"/>
    <property type="evidence" value="ECO:0007669"/>
    <property type="project" value="UniProtKB-KW"/>
</dbReference>
<sequence length="240" mass="27548">MIILYIPFSRDVAGDLLQLAKQWIKNYQQYTKEDIVLHCHEDEHKEDHEGLITVFILAHGADNVSDKVANHTDSELSTWISIGTMTDRFNQDMLPVAHHISSIHLYSCGTKQTNHTKASSFQHGFLRAESKPVYYYAGSIYGPNQNGEFLSEVGNKFYPSSQFRYQLFKSLPTEGEDHRESVKKTPAWMLAEAKEKKRDHFFSNNKKQRLALFNNNRKINDDSKICILDNMSGQIVVSCS</sequence>
<dbReference type="Proteomes" id="UP000093336">
    <property type="component" value="Unassembled WGS sequence"/>
</dbReference>
<evidence type="ECO:0000313" key="1">
    <source>
        <dbReference type="EMBL" id="KTD07042.1"/>
    </source>
</evidence>
<keyword evidence="4" id="KW-1185">Reference proteome</keyword>
<dbReference type="EMBL" id="LYOZ01000053">
    <property type="protein sequence ID" value="OCH96729.1"/>
    <property type="molecule type" value="Genomic_DNA"/>
</dbReference>
<gene>
    <name evidence="2" type="ORF">A8135_06095</name>
    <name evidence="1" type="ORF">Ljam_1237</name>
</gene>
<evidence type="ECO:0000313" key="2">
    <source>
        <dbReference type="EMBL" id="OCH96729.1"/>
    </source>
</evidence>
<keyword evidence="1" id="KW-0687">Ribonucleoprotein</keyword>
<dbReference type="OrthoDB" id="5651204at2"/>
<name>A0A0W0UGK6_9GAMM</name>
<organism evidence="1 3">
    <name type="scientific">Legionella jamestowniensis</name>
    <dbReference type="NCBI Taxonomy" id="455"/>
    <lineage>
        <taxon>Bacteria</taxon>
        <taxon>Pseudomonadati</taxon>
        <taxon>Pseudomonadota</taxon>
        <taxon>Gammaproteobacteria</taxon>
        <taxon>Legionellales</taxon>
        <taxon>Legionellaceae</taxon>
        <taxon>Legionella</taxon>
    </lineage>
</organism>
<reference evidence="1 3" key="1">
    <citation type="submission" date="2015-11" db="EMBL/GenBank/DDBJ databases">
        <title>Genomic analysis of 38 Legionella species identifies large and diverse effector repertoires.</title>
        <authorList>
            <person name="Burstein D."/>
            <person name="Amaro F."/>
            <person name="Zusman T."/>
            <person name="Lifshitz Z."/>
            <person name="Cohen O."/>
            <person name="Gilbert J.A."/>
            <person name="Pupko T."/>
            <person name="Shuman H.A."/>
            <person name="Segal G."/>
        </authorList>
    </citation>
    <scope>NUCLEOTIDE SEQUENCE [LARGE SCALE GENOMIC DNA]</scope>
    <source>
        <strain evidence="1 3">JA-26-G1-E2</strain>
    </source>
</reference>
<dbReference type="EMBL" id="LNYG01000013">
    <property type="protein sequence ID" value="KTD07042.1"/>
    <property type="molecule type" value="Genomic_DNA"/>
</dbReference>
<dbReference type="AlphaFoldDB" id="A0A0W0UGK6"/>
<accession>A0A0W0UGK6</accession>
<dbReference type="PATRIC" id="fig|455.5.peg.1305"/>
<dbReference type="STRING" id="455.Ljam_1237"/>